<feature type="region of interest" description="Disordered" evidence="1">
    <location>
        <begin position="1"/>
        <end position="118"/>
    </location>
</feature>
<dbReference type="Proteomes" id="UP000270866">
    <property type="component" value="Unassembled WGS sequence"/>
</dbReference>
<sequence>MSQSNVGYPSSYEGGDQRHYSREEVREEGRTHPNVNPEGYHRMKHEPGFAATMHGNKPSRGAEIDAELAREDAEQLEKKKSKTDSMPGKKMEHNTSKSEWKQQMDQEEEEARAKHSSR</sequence>
<dbReference type="AlphaFoldDB" id="A0A3L6MXE3"/>
<accession>A0A3L6MXE3</accession>
<organism evidence="2 3">
    <name type="scientific">Fusarium oxysporum f. sp. cepae</name>
    <dbReference type="NCBI Taxonomy" id="396571"/>
    <lineage>
        <taxon>Eukaryota</taxon>
        <taxon>Fungi</taxon>
        <taxon>Dikarya</taxon>
        <taxon>Ascomycota</taxon>
        <taxon>Pezizomycotina</taxon>
        <taxon>Sordariomycetes</taxon>
        <taxon>Hypocreomycetidae</taxon>
        <taxon>Hypocreales</taxon>
        <taxon>Nectriaceae</taxon>
        <taxon>Fusarium</taxon>
        <taxon>Fusarium oxysporum species complex</taxon>
    </lineage>
</organism>
<evidence type="ECO:0000313" key="2">
    <source>
        <dbReference type="EMBL" id="RKK09233.1"/>
    </source>
</evidence>
<evidence type="ECO:0000256" key="1">
    <source>
        <dbReference type="SAM" id="MobiDB-lite"/>
    </source>
</evidence>
<reference evidence="2 3" key="1">
    <citation type="journal article" date="2018" name="Sci. Rep.">
        <title>Characterisation of pathogen-specific regions and novel effector candidates in Fusarium oxysporum f. sp. cepae.</title>
        <authorList>
            <person name="Armitage A.D."/>
            <person name="Taylor A."/>
            <person name="Sobczyk M.K."/>
            <person name="Baxter L."/>
            <person name="Greenfield B.P."/>
            <person name="Bates H.J."/>
            <person name="Wilson F."/>
            <person name="Jackson A.C."/>
            <person name="Ott S."/>
            <person name="Harrison R.J."/>
            <person name="Clarkson J.P."/>
        </authorList>
    </citation>
    <scope>NUCLEOTIDE SEQUENCE [LARGE SCALE GENOMIC DNA]</scope>
    <source>
        <strain evidence="2 3">FoC_Fus2</strain>
    </source>
</reference>
<feature type="compositionally biased region" description="Basic and acidic residues" evidence="1">
    <location>
        <begin position="60"/>
        <end position="78"/>
    </location>
</feature>
<evidence type="ECO:0000313" key="3">
    <source>
        <dbReference type="Proteomes" id="UP000270866"/>
    </source>
</evidence>
<proteinExistence type="predicted"/>
<name>A0A3L6MXE3_FUSOX</name>
<protein>
    <submittedName>
        <fullName evidence="2">Uncharacterized protein</fullName>
    </submittedName>
</protein>
<dbReference type="PANTHER" id="PTHR39475">
    <property type="entry name" value="CONIDIATION-SPECIFIC PROTEIN 6"/>
    <property type="match status" value="1"/>
</dbReference>
<dbReference type="PANTHER" id="PTHR39475:SF1">
    <property type="entry name" value="CONIDIATION-SPECIFIC PROTEIN 6"/>
    <property type="match status" value="1"/>
</dbReference>
<feature type="compositionally biased region" description="Basic and acidic residues" evidence="1">
    <location>
        <begin position="15"/>
        <end position="31"/>
    </location>
</feature>
<feature type="compositionally biased region" description="Basic and acidic residues" evidence="1">
    <location>
        <begin position="87"/>
        <end position="104"/>
    </location>
</feature>
<comment type="caution">
    <text evidence="2">The sequence shown here is derived from an EMBL/GenBank/DDBJ whole genome shotgun (WGS) entry which is preliminary data.</text>
</comment>
<dbReference type="EMBL" id="MRCU01000012">
    <property type="protein sequence ID" value="RKK09233.1"/>
    <property type="molecule type" value="Genomic_DNA"/>
</dbReference>
<gene>
    <name evidence="2" type="ORF">BFJ65_g15685</name>
</gene>